<proteinExistence type="predicted"/>
<keyword evidence="1" id="KW-1188">Viral release from host cell</keyword>
<evidence type="ECO:0000313" key="4">
    <source>
        <dbReference type="EMBL" id="SMF83270.1"/>
    </source>
</evidence>
<evidence type="ECO:0000256" key="1">
    <source>
        <dbReference type="ARBA" id="ARBA00022612"/>
    </source>
</evidence>
<sequence>MSLTPKQLRFVEAYLLDPNGKKAAIAAGYSEKNAAVEASRLLTHAKVVAELERRRILLQTRTGITPERVLSELAKLGFADIRDVVQWRANVQQVAEDPETGEPLLEIGNEVVITDSSKLSADAAAAILEVSQTKDGALKVRMHDKLGALVKIGQHLGMFRPVGAPEEKGKKEKAAEDARAVASSDAWGDDLAFNGARPN</sequence>
<dbReference type="OrthoDB" id="8227562at2"/>
<accession>A0A1X7HCB2</accession>
<dbReference type="InterPro" id="IPR052404">
    <property type="entry name" value="SPP1-like_terminase"/>
</dbReference>
<keyword evidence="2" id="KW-0231">Viral genome packaging</keyword>
<dbReference type="Proteomes" id="UP000192936">
    <property type="component" value="Unassembled WGS sequence"/>
</dbReference>
<dbReference type="STRING" id="286727.SAMN02982917_5502"/>
<organism evidence="4 5">
    <name type="scientific">Azospirillum oryzae</name>
    <dbReference type="NCBI Taxonomy" id="286727"/>
    <lineage>
        <taxon>Bacteria</taxon>
        <taxon>Pseudomonadati</taxon>
        <taxon>Pseudomonadota</taxon>
        <taxon>Alphaproteobacteria</taxon>
        <taxon>Rhodospirillales</taxon>
        <taxon>Azospirillaceae</taxon>
        <taxon>Azospirillum</taxon>
    </lineage>
</organism>
<feature type="compositionally biased region" description="Basic and acidic residues" evidence="3">
    <location>
        <begin position="165"/>
        <end position="179"/>
    </location>
</feature>
<protein>
    <submittedName>
        <fullName evidence="4">Phage terminase small subunit</fullName>
    </submittedName>
</protein>
<dbReference type="RefSeq" id="WP_085090250.1">
    <property type="nucleotide sequence ID" value="NZ_FXAK01000007.1"/>
</dbReference>
<dbReference type="InterPro" id="IPR005335">
    <property type="entry name" value="Terminase_ssu"/>
</dbReference>
<evidence type="ECO:0000256" key="3">
    <source>
        <dbReference type="SAM" id="MobiDB-lite"/>
    </source>
</evidence>
<dbReference type="Gene3D" id="1.10.10.1400">
    <property type="entry name" value="Terminase, small subunit, N-terminal DNA-binding domain, HTH motif"/>
    <property type="match status" value="1"/>
</dbReference>
<feature type="region of interest" description="Disordered" evidence="3">
    <location>
        <begin position="161"/>
        <end position="184"/>
    </location>
</feature>
<dbReference type="AlphaFoldDB" id="A0A1X7HCB2"/>
<dbReference type="InterPro" id="IPR038713">
    <property type="entry name" value="Terminase_Gp1_N_sf"/>
</dbReference>
<evidence type="ECO:0000256" key="2">
    <source>
        <dbReference type="ARBA" id="ARBA00023219"/>
    </source>
</evidence>
<dbReference type="Pfam" id="PF03592">
    <property type="entry name" value="Terminase_2"/>
    <property type="match status" value="1"/>
</dbReference>
<name>A0A1X7HCB2_9PROT</name>
<dbReference type="PANTHER" id="PTHR41328">
    <property type="entry name" value="TERMINASE SMALL SUBUNIT-RELATED"/>
    <property type="match status" value="1"/>
</dbReference>
<dbReference type="GO" id="GO:0051276">
    <property type="term" value="P:chromosome organization"/>
    <property type="evidence" value="ECO:0007669"/>
    <property type="project" value="InterPro"/>
</dbReference>
<dbReference type="EMBL" id="FXAK01000007">
    <property type="protein sequence ID" value="SMF83270.1"/>
    <property type="molecule type" value="Genomic_DNA"/>
</dbReference>
<dbReference type="PANTHER" id="PTHR41328:SF2">
    <property type="entry name" value="TERMINASE SMALL SUBUNIT"/>
    <property type="match status" value="1"/>
</dbReference>
<evidence type="ECO:0000313" key="5">
    <source>
        <dbReference type="Proteomes" id="UP000192936"/>
    </source>
</evidence>
<reference evidence="4 5" key="1">
    <citation type="submission" date="2017-04" db="EMBL/GenBank/DDBJ databases">
        <authorList>
            <person name="Afonso C.L."/>
            <person name="Miller P.J."/>
            <person name="Scott M.A."/>
            <person name="Spackman E."/>
            <person name="Goraichik I."/>
            <person name="Dimitrov K.M."/>
            <person name="Suarez D.L."/>
            <person name="Swayne D.E."/>
        </authorList>
    </citation>
    <scope>NUCLEOTIDE SEQUENCE [LARGE SCALE GENOMIC DNA]</scope>
    <source>
        <strain evidence="4 5">A2P</strain>
    </source>
</reference>
<gene>
    <name evidence="4" type="ORF">SAMN02982917_5502</name>
</gene>